<evidence type="ECO:0008006" key="3">
    <source>
        <dbReference type="Google" id="ProtNLM"/>
    </source>
</evidence>
<dbReference type="EMBL" id="FJOG01000001">
    <property type="protein sequence ID" value="CZR50356.1"/>
    <property type="molecule type" value="Genomic_DNA"/>
</dbReference>
<sequence>MSPFIPSSGWDFDRTGSGTIKSSLKTLATTAATSTALVRVRPTASRVFDTSSKKSDRDHETYPASKATETVDVPITLQTLPYDVQFAILKHLDPVSSTCVGLTCQGLYKVHRRLHGSVPLDSWIAVYNHKAQRIPELVGLPYLLKVWMHARWKLKYSGPIKKFVELERWYELEDIYWGDGWEST</sequence>
<evidence type="ECO:0000313" key="2">
    <source>
        <dbReference type="Proteomes" id="UP000184330"/>
    </source>
</evidence>
<dbReference type="SUPFAM" id="SSF81383">
    <property type="entry name" value="F-box domain"/>
    <property type="match status" value="1"/>
</dbReference>
<dbReference type="AlphaFoldDB" id="A0A1L7WC34"/>
<reference evidence="1 2" key="1">
    <citation type="submission" date="2016-03" db="EMBL/GenBank/DDBJ databases">
        <authorList>
            <person name="Ploux O."/>
        </authorList>
    </citation>
    <scope>NUCLEOTIDE SEQUENCE [LARGE SCALE GENOMIC DNA]</scope>
    <source>
        <strain evidence="1 2">UAMH 11012</strain>
    </source>
</reference>
<keyword evidence="2" id="KW-1185">Reference proteome</keyword>
<accession>A0A1L7WC34</accession>
<dbReference type="Proteomes" id="UP000184330">
    <property type="component" value="Unassembled WGS sequence"/>
</dbReference>
<protein>
    <recommendedName>
        <fullName evidence="3">F-box domain-containing protein</fullName>
    </recommendedName>
</protein>
<gene>
    <name evidence="1" type="ORF">PAC_00228</name>
</gene>
<name>A0A1L7WC34_9HELO</name>
<organism evidence="1 2">
    <name type="scientific">Phialocephala subalpina</name>
    <dbReference type="NCBI Taxonomy" id="576137"/>
    <lineage>
        <taxon>Eukaryota</taxon>
        <taxon>Fungi</taxon>
        <taxon>Dikarya</taxon>
        <taxon>Ascomycota</taxon>
        <taxon>Pezizomycotina</taxon>
        <taxon>Leotiomycetes</taxon>
        <taxon>Helotiales</taxon>
        <taxon>Mollisiaceae</taxon>
        <taxon>Phialocephala</taxon>
        <taxon>Phialocephala fortinii species complex</taxon>
    </lineage>
</organism>
<proteinExistence type="predicted"/>
<evidence type="ECO:0000313" key="1">
    <source>
        <dbReference type="EMBL" id="CZR50356.1"/>
    </source>
</evidence>
<dbReference type="InterPro" id="IPR036047">
    <property type="entry name" value="F-box-like_dom_sf"/>
</dbReference>
<dbReference type="OrthoDB" id="3544784at2759"/>